<feature type="domain" description="J" evidence="2">
    <location>
        <begin position="19"/>
        <end position="87"/>
    </location>
</feature>
<keyword evidence="1" id="KW-0472">Membrane</keyword>
<dbReference type="PANTHER" id="PTHR45184:SF2">
    <property type="entry name" value="CHROMOSOME UNDETERMINED SCAFFOLD_102, WHOLE GENOME SHOTGUN SEQUENCE"/>
    <property type="match status" value="1"/>
</dbReference>
<comment type="caution">
    <text evidence="3">The sequence shown here is derived from an EMBL/GenBank/DDBJ whole genome shotgun (WGS) entry which is preliminary data.</text>
</comment>
<dbReference type="Pfam" id="PF00226">
    <property type="entry name" value="DnaJ"/>
    <property type="match status" value="1"/>
</dbReference>
<keyword evidence="1" id="KW-0812">Transmembrane</keyword>
<proteinExistence type="predicted"/>
<evidence type="ECO:0000313" key="4">
    <source>
        <dbReference type="Proteomes" id="UP000688137"/>
    </source>
</evidence>
<dbReference type="EMBL" id="CAJJDM010000111">
    <property type="protein sequence ID" value="CAD8099036.1"/>
    <property type="molecule type" value="Genomic_DNA"/>
</dbReference>
<organism evidence="3 4">
    <name type="scientific">Paramecium primaurelia</name>
    <dbReference type="NCBI Taxonomy" id="5886"/>
    <lineage>
        <taxon>Eukaryota</taxon>
        <taxon>Sar</taxon>
        <taxon>Alveolata</taxon>
        <taxon>Ciliophora</taxon>
        <taxon>Intramacronucleata</taxon>
        <taxon>Oligohymenophorea</taxon>
        <taxon>Peniculida</taxon>
        <taxon>Parameciidae</taxon>
        <taxon>Paramecium</taxon>
    </lineage>
</organism>
<dbReference type="InterPro" id="IPR001623">
    <property type="entry name" value="DnaJ_domain"/>
</dbReference>
<dbReference type="PANTHER" id="PTHR45184">
    <property type="entry name" value="DNAJ PROTEIN ERDJ3A"/>
    <property type="match status" value="1"/>
</dbReference>
<dbReference type="PROSITE" id="PS50076">
    <property type="entry name" value="DNAJ_2"/>
    <property type="match status" value="1"/>
</dbReference>
<name>A0A8S1P7L7_PARPR</name>
<evidence type="ECO:0000259" key="2">
    <source>
        <dbReference type="PROSITE" id="PS50076"/>
    </source>
</evidence>
<keyword evidence="4" id="KW-1185">Reference proteome</keyword>
<sequence length="450" mass="54558">MLRLFYKLRQFQFSTTQFDPYVELGLNSTATIQEIKDAYIRLSKQYHPDINQSHDSHEKFKRIAEAYNILKKAKFEEQLKEEFKQYYYSAQSEEQLFQEVFGFYFHEKPQEYYKPENAQKRHQYQEMLKKFKQQKNSTYDHQTDSKYQKQDFSDIKINRKFEGHQGTKTNPQQIYTLIAFCSIAMGGVAFYITMLRKAPELQKEVINNQQIKILRQQTQLRHQQDIDNIKQMYSNINHTMLLFDPKCNSLDMLFNYTIFPDLEFYYVSPELFYQDEKYFLKSDQFEKNAMRKSKLNYRITHAIEAERCLQNIFVPVEEVLNQIEKNGEYTPPGIFMQFYGYIYFKIRRKPIIVENLIKSKEYISLFDLYFYYQTPVPYYYDTLNEFQIFNDAGNTLSHWEGNVYFSTKSLDRFYLKGNVKNIFMQRPQQDSNTEQMYMLAWGNHFEHFQV</sequence>
<protein>
    <recommendedName>
        <fullName evidence="2">J domain-containing protein</fullName>
    </recommendedName>
</protein>
<keyword evidence="1" id="KW-1133">Transmembrane helix</keyword>
<dbReference type="Proteomes" id="UP000688137">
    <property type="component" value="Unassembled WGS sequence"/>
</dbReference>
<accession>A0A8S1P7L7</accession>
<evidence type="ECO:0000313" key="3">
    <source>
        <dbReference type="EMBL" id="CAD8099036.1"/>
    </source>
</evidence>
<dbReference type="AlphaFoldDB" id="A0A8S1P7L7"/>
<gene>
    <name evidence="3" type="ORF">PPRIM_AZ9-3.1.T1080136</name>
</gene>
<reference evidence="3" key="1">
    <citation type="submission" date="2021-01" db="EMBL/GenBank/DDBJ databases">
        <authorList>
            <consortium name="Genoscope - CEA"/>
            <person name="William W."/>
        </authorList>
    </citation>
    <scope>NUCLEOTIDE SEQUENCE</scope>
</reference>
<feature type="transmembrane region" description="Helical" evidence="1">
    <location>
        <begin position="174"/>
        <end position="194"/>
    </location>
</feature>
<dbReference type="OMA" id="HEKPQEY"/>
<evidence type="ECO:0000256" key="1">
    <source>
        <dbReference type="SAM" id="Phobius"/>
    </source>
</evidence>
<dbReference type="SMART" id="SM00271">
    <property type="entry name" value="DnaJ"/>
    <property type="match status" value="1"/>
</dbReference>
<dbReference type="InterPro" id="IPR052842">
    <property type="entry name" value="ER_Co-chaperone"/>
</dbReference>
<dbReference type="CDD" id="cd06257">
    <property type="entry name" value="DnaJ"/>
    <property type="match status" value="1"/>
</dbReference>